<evidence type="ECO:0000256" key="1">
    <source>
        <dbReference type="ARBA" id="ARBA00023157"/>
    </source>
</evidence>
<dbReference type="Proteomes" id="UP001164746">
    <property type="component" value="Chromosome 14"/>
</dbReference>
<keyword evidence="4" id="KW-0812">Transmembrane</keyword>
<keyword evidence="4" id="KW-0472">Membrane</keyword>
<gene>
    <name evidence="6" type="ORF">MAR_010718</name>
</gene>
<organism evidence="6 7">
    <name type="scientific">Mya arenaria</name>
    <name type="common">Soft-shell clam</name>
    <dbReference type="NCBI Taxonomy" id="6604"/>
    <lineage>
        <taxon>Eukaryota</taxon>
        <taxon>Metazoa</taxon>
        <taxon>Spiralia</taxon>
        <taxon>Lophotrochozoa</taxon>
        <taxon>Mollusca</taxon>
        <taxon>Bivalvia</taxon>
        <taxon>Autobranchia</taxon>
        <taxon>Heteroconchia</taxon>
        <taxon>Euheterodonta</taxon>
        <taxon>Imparidentia</taxon>
        <taxon>Neoheterodontei</taxon>
        <taxon>Myida</taxon>
        <taxon>Myoidea</taxon>
        <taxon>Myidae</taxon>
        <taxon>Mya</taxon>
    </lineage>
</organism>
<evidence type="ECO:0000313" key="7">
    <source>
        <dbReference type="Proteomes" id="UP001164746"/>
    </source>
</evidence>
<feature type="transmembrane region" description="Helical" evidence="4">
    <location>
        <begin position="419"/>
        <end position="442"/>
    </location>
</feature>
<dbReference type="SMART" id="SM00042">
    <property type="entry name" value="CUB"/>
    <property type="match status" value="1"/>
</dbReference>
<dbReference type="PROSITE" id="PS01180">
    <property type="entry name" value="CUB"/>
    <property type="match status" value="1"/>
</dbReference>
<dbReference type="Pfam" id="PF00431">
    <property type="entry name" value="CUB"/>
    <property type="match status" value="1"/>
</dbReference>
<dbReference type="EMBL" id="CP111025">
    <property type="protein sequence ID" value="WAR25014.1"/>
    <property type="molecule type" value="Genomic_DNA"/>
</dbReference>
<feature type="domain" description="CUB" evidence="5">
    <location>
        <begin position="277"/>
        <end position="388"/>
    </location>
</feature>
<proteinExistence type="predicted"/>
<feature type="compositionally biased region" description="Polar residues" evidence="3">
    <location>
        <begin position="608"/>
        <end position="628"/>
    </location>
</feature>
<dbReference type="Gene3D" id="2.60.120.290">
    <property type="entry name" value="Spermadhesin, CUB domain"/>
    <property type="match status" value="1"/>
</dbReference>
<keyword evidence="1 2" id="KW-1015">Disulfide bond</keyword>
<evidence type="ECO:0000259" key="5">
    <source>
        <dbReference type="PROSITE" id="PS01180"/>
    </source>
</evidence>
<dbReference type="InterPro" id="IPR000859">
    <property type="entry name" value="CUB_dom"/>
</dbReference>
<evidence type="ECO:0000256" key="4">
    <source>
        <dbReference type="SAM" id="Phobius"/>
    </source>
</evidence>
<dbReference type="SUPFAM" id="SSF49854">
    <property type="entry name" value="Spermadhesin, CUB domain"/>
    <property type="match status" value="1"/>
</dbReference>
<evidence type="ECO:0000256" key="2">
    <source>
        <dbReference type="PROSITE-ProRule" id="PRU00059"/>
    </source>
</evidence>
<protein>
    <submittedName>
        <fullName evidence="6">CUBN-like protein</fullName>
    </submittedName>
</protein>
<evidence type="ECO:0000256" key="3">
    <source>
        <dbReference type="SAM" id="MobiDB-lite"/>
    </source>
</evidence>
<dbReference type="InterPro" id="IPR035914">
    <property type="entry name" value="Sperma_CUB_dom_sf"/>
</dbReference>
<keyword evidence="4" id="KW-1133">Transmembrane helix</keyword>
<feature type="disulfide bond" evidence="2">
    <location>
        <begin position="277"/>
        <end position="304"/>
    </location>
</feature>
<dbReference type="PANTHER" id="PTHR24255">
    <property type="entry name" value="COMPLEMENT COMPONENT 1, S SUBCOMPONENT-RELATED"/>
    <property type="match status" value="1"/>
</dbReference>
<dbReference type="CDD" id="cd00041">
    <property type="entry name" value="CUB"/>
    <property type="match status" value="1"/>
</dbReference>
<dbReference type="PANTHER" id="PTHR24255:SF31">
    <property type="entry name" value="CUBILIN-LIKE PROTEIN"/>
    <property type="match status" value="1"/>
</dbReference>
<keyword evidence="7" id="KW-1185">Reference proteome</keyword>
<evidence type="ECO:0000313" key="6">
    <source>
        <dbReference type="EMBL" id="WAR25014.1"/>
    </source>
</evidence>
<feature type="non-terminal residue" evidence="6">
    <location>
        <position position="648"/>
    </location>
</feature>
<comment type="caution">
    <text evidence="2">Lacks conserved residue(s) required for the propagation of feature annotation.</text>
</comment>
<accession>A0ABY7FV23</accession>
<name>A0ABY7FV23_MYAAR</name>
<sequence>VASNYSVDSFKMYFDDYSTDRLCGVFNRRKRWLTKANHFEIFFKSGNGRNTERGFRLLWKGVGTTFLTSSNAPWSQAKEMCSEEGGTMLTDADDTYIELSKEDLAAQMDVANLTEAWIGRYYTPWSWLKGCYTYTDDMLPERAGYFKSNQQSTCIEYCHDSNYFGLKIYVSTTPRVGMEPFQLLGMIVALKSVTWNGGRDGCRFSTSSDGEITYSMADTRHVLTDSGHYYWVGYRRTVRTVSDLSGSFIDCFRVTRNENGISLGVNKCTEEILPITCGEIYNEGIRGKFNFPNTTRTYDPDHNCVWKILATPAEKIEIYIEFDLEDSVVCMCDKIKIYDNDAPEGHPNKTLCGRGNITFYSSGPTVVIQFISDESVNGTGFNVSWKVEKEEHTTTLLTTTMEEKEGRTTIPSTTTVQVWFIPAVSSAAVVFVVLITTLICFWRRHKRPREEVKEENVFTNSAYTEFDKNETITTGDKMHGSPKHSDSDRLDDTIDTYATVQEPSDFLSSENKTRNQPRIAANISQNDDYTNDNYNSLNATFSKSPSNQTDNVYNHIPNDANEYSVSISFNAKPMNTQTKGTDNVYNTLPKTEEKHYDHADLSGIPDNRTGNESDQTYNKLPRTTDNEYDSTCSHTRVADHGEYNYISK</sequence>
<reference evidence="6" key="1">
    <citation type="submission" date="2022-11" db="EMBL/GenBank/DDBJ databases">
        <title>Centuries of genome instability and evolution in soft-shell clam transmissible cancer (bioRxiv).</title>
        <authorList>
            <person name="Hart S.F.M."/>
            <person name="Yonemitsu M.A."/>
            <person name="Giersch R.M."/>
            <person name="Beal B.F."/>
            <person name="Arriagada G."/>
            <person name="Davis B.W."/>
            <person name="Ostrander E.A."/>
            <person name="Goff S.P."/>
            <person name="Metzger M.J."/>
        </authorList>
    </citation>
    <scope>NUCLEOTIDE SEQUENCE</scope>
    <source>
        <strain evidence="6">MELC-2E11</strain>
        <tissue evidence="6">Siphon/mantle</tissue>
    </source>
</reference>
<feature type="region of interest" description="Disordered" evidence="3">
    <location>
        <begin position="598"/>
        <end position="628"/>
    </location>
</feature>